<dbReference type="WBParaSite" id="SRAE_2000194400.1">
    <property type="protein sequence ID" value="SRAE_2000194400.1"/>
    <property type="gene ID" value="WBGene00262151"/>
</dbReference>
<keyword evidence="1" id="KW-0175">Coiled coil</keyword>
<dbReference type="Proteomes" id="UP000035682">
    <property type="component" value="Unplaced"/>
</dbReference>
<dbReference type="OrthoDB" id="5809669at2759"/>
<reference evidence="3" key="2">
    <citation type="submission" date="2014-09" db="EMBL/GenBank/DDBJ databases">
        <authorList>
            <person name="Martin A.A."/>
        </authorList>
    </citation>
    <scope>NUCLEOTIDE SEQUENCE</scope>
    <source>
        <strain evidence="3">ED321</strain>
    </source>
</reference>
<evidence type="ECO:0000313" key="2">
    <source>
        <dbReference type="EMBL" id="CEF67280.1"/>
    </source>
</evidence>
<evidence type="ECO:0000313" key="5">
    <source>
        <dbReference type="WormBase" id="SRAE_2000194400"/>
    </source>
</evidence>
<dbReference type="EMBL" id="LN609529">
    <property type="protein sequence ID" value="CEF67280.1"/>
    <property type="molecule type" value="Genomic_DNA"/>
</dbReference>
<reference evidence="2" key="1">
    <citation type="submission" date="2014-09" db="EMBL/GenBank/DDBJ databases">
        <authorList>
            <person name="Aslett A.Martin."/>
        </authorList>
    </citation>
    <scope>NUCLEOTIDE SEQUENCE</scope>
    <source>
        <strain evidence="2">ED321 Heterogonic</strain>
    </source>
</reference>
<dbReference type="RefSeq" id="XP_024506480.1">
    <property type="nucleotide sequence ID" value="XM_024652956.1"/>
</dbReference>
<name>A0A090LIH2_STRRB</name>
<evidence type="ECO:0000313" key="4">
    <source>
        <dbReference type="WBParaSite" id="SRAE_2000194400.1"/>
    </source>
</evidence>
<accession>A0A090LIH2</accession>
<reference evidence="4" key="3">
    <citation type="submission" date="2020-12" db="UniProtKB">
        <authorList>
            <consortium name="WormBaseParasite"/>
        </authorList>
    </citation>
    <scope>IDENTIFICATION</scope>
</reference>
<sequence>MEDNDSLKSSLSLNSTCATLLHENLEDFLSAANKKVLQLKKENETLQDKVKFFKNAKMKCDKCLNVYSSFEHLLQPHYVKMSLPIRIKKCTRLPWRDDSSNKTSSLSSTITSKIESSENTTNDCLRTSDFSNLSLITAITPPSYSVYENSEGEMINEKEGVKWPERPLTGYYSLKEYKKRKAFIKKNIREQEKLKNNNMKENKSKDIFNERQNEEDKLVNNLLTSCVSNGKCVEMGFCNMPNLNLKEENIGEVDYINGSNVQQSYVFCGVKSSDDVKSFIKNYNVFYLFYDNKKLDNKIQFEIPLKVAYFDLKNNDYIIKNVCKKYIEHIIKLPQYQNDL</sequence>
<feature type="coiled-coil region" evidence="1">
    <location>
        <begin position="22"/>
        <end position="56"/>
    </location>
</feature>
<proteinExistence type="predicted"/>
<dbReference type="AlphaFoldDB" id="A0A090LIH2"/>
<gene>
    <name evidence="2 4 5" type="ORF">SRAE_2000194400</name>
</gene>
<keyword evidence="3" id="KW-1185">Reference proteome</keyword>
<evidence type="ECO:0000313" key="3">
    <source>
        <dbReference type="Proteomes" id="UP000035682"/>
    </source>
</evidence>
<dbReference type="GeneID" id="36379645"/>
<dbReference type="CTD" id="36379645"/>
<dbReference type="WormBase" id="SRAE_2000194400">
    <property type="protein sequence ID" value="SRP04754"/>
    <property type="gene ID" value="WBGene00262151"/>
</dbReference>
<organism evidence="2">
    <name type="scientific">Strongyloides ratti</name>
    <name type="common">Parasitic roundworm</name>
    <dbReference type="NCBI Taxonomy" id="34506"/>
    <lineage>
        <taxon>Eukaryota</taxon>
        <taxon>Metazoa</taxon>
        <taxon>Ecdysozoa</taxon>
        <taxon>Nematoda</taxon>
        <taxon>Chromadorea</taxon>
        <taxon>Rhabditida</taxon>
        <taxon>Tylenchina</taxon>
        <taxon>Panagrolaimomorpha</taxon>
        <taxon>Strongyloidoidea</taxon>
        <taxon>Strongyloididae</taxon>
        <taxon>Strongyloides</taxon>
    </lineage>
</organism>
<protein>
    <submittedName>
        <fullName evidence="4">C2H2-type domain-containing protein</fullName>
    </submittedName>
</protein>
<evidence type="ECO:0000256" key="1">
    <source>
        <dbReference type="SAM" id="Coils"/>
    </source>
</evidence>